<evidence type="ECO:0000256" key="1">
    <source>
        <dbReference type="ARBA" id="ARBA00004141"/>
    </source>
</evidence>
<sequence>MPDSSIRTQIEKTGLQVAHKLLNEIVPGHEMLRLLRCVPPTDTNLKELRRILQDQKWAAVMEVVELYKAMHVTTAIPVPQTFLSHMNLQVRLAEMLTDIGKYEPYLKLFIERFEAENELTAIRATKWQEFLTKETEKLSRTAKGDGPIHAAARQLNEGFLEWLLGRARTDVNLRNSRMQTALAILFEAYVECLQSARPKRLPEIKKLIERLVKAGADLNICDKQSQLPIGHLLKRNLEKDKDTRAFVEHCLGMVNYALVEIKTSGKARLVRFVNNATNVNVTVELLEIFLRYKDVEQFKHYWAQFAISPEIVKKVIQLLLHTALDQELSDCLRMLIEKNPSMIFRLANEPQDSTFEKSGVGSCLRTKQEEDNHQRQKQTRRRGKKPPAEVDQCNSEMEHRVELKGLLRKACKMGDLGVSKYAYLSVLNHDNLTPLDYGTYEFWKSFLDQCIEVKVVAGKGERNIRFILNCFDPCNHANTQHFRTTIDDKQSTIKEMSKNFDNHALGQRTITEMTPISQIAQSKELKPLLIHPVIHTFIMVKWMRLSHMNYLNLVLTILTAVVFGSFSLTACSYTTPNETLLWGCVMAVLLLSGREILQMMFLRKSYISYENVLDIGNIVAMICVLYFGYNGLVCSLVVIRLAWQGTFQLGSLPFNSISTTLYMFKTVSINFLKSFLLFIPLIGAFVYAFYLSYNESPAGRAIRDACTEDYCAEKNFNRFHTFWNATIKTLVMTTGELEASTLELDIGKMVLFLLFLFIAPIVIMNLINGLAVSDIAAIREEAELISISKKVTLLEQYERGVGSVRPTFLRHLLPEPFFTVHNSWIHVLGKDCRKIAMHSKHASSNPKCIHRTENEQFVLIPILPFFRFLKSPLNFGFFKLFPYMRLDEAILWEALMLASEEPTDTLST</sequence>
<evidence type="ECO:0000256" key="10">
    <source>
        <dbReference type="SAM" id="MobiDB-lite"/>
    </source>
</evidence>
<comment type="subcellular location">
    <subcellularLocation>
        <location evidence="1">Membrane</location>
        <topology evidence="1">Multi-pass membrane protein</topology>
    </subcellularLocation>
</comment>
<keyword evidence="9" id="KW-0407">Ion channel</keyword>
<feature type="transmembrane region" description="Helical" evidence="11">
    <location>
        <begin position="580"/>
        <end position="597"/>
    </location>
</feature>
<dbReference type="EnsemblMetazoa" id="ASIC009349-RA">
    <property type="protein sequence ID" value="ASIC009349-PA"/>
    <property type="gene ID" value="ASIC009349"/>
</dbReference>
<keyword evidence="3 11" id="KW-0812">Transmembrane</keyword>
<feature type="domain" description="Ion transport" evidence="12">
    <location>
        <begin position="553"/>
        <end position="782"/>
    </location>
</feature>
<accession>A0A084VUS4</accession>
<feature type="region of interest" description="Disordered" evidence="10">
    <location>
        <begin position="353"/>
        <end position="394"/>
    </location>
</feature>
<name>A0A084VUS4_ANOSI</name>
<evidence type="ECO:0000256" key="8">
    <source>
        <dbReference type="ARBA" id="ARBA00023136"/>
    </source>
</evidence>
<dbReference type="PANTHER" id="PTHR47143:SF4">
    <property type="entry name" value="TRANSIENT RECEPTOR POTENTIAL CATION CHANNEL PROTEIN PAINLESS"/>
    <property type="match status" value="1"/>
</dbReference>
<evidence type="ECO:0000256" key="5">
    <source>
        <dbReference type="ARBA" id="ARBA00022989"/>
    </source>
</evidence>
<feature type="transmembrane region" description="Helical" evidence="11">
    <location>
        <begin position="549"/>
        <end position="568"/>
    </location>
</feature>
<gene>
    <name evidence="13" type="ORF">ZHAS_00009349</name>
</gene>
<feature type="compositionally biased region" description="Basic residues" evidence="10">
    <location>
        <begin position="375"/>
        <end position="385"/>
    </location>
</feature>
<evidence type="ECO:0000259" key="12">
    <source>
        <dbReference type="Pfam" id="PF00520"/>
    </source>
</evidence>
<evidence type="ECO:0000256" key="7">
    <source>
        <dbReference type="ARBA" id="ARBA00023065"/>
    </source>
</evidence>
<keyword evidence="7" id="KW-0406">Ion transport</keyword>
<dbReference type="InterPro" id="IPR052076">
    <property type="entry name" value="TRP_cation_channel"/>
</dbReference>
<keyword evidence="8 11" id="KW-0472">Membrane</keyword>
<dbReference type="Proteomes" id="UP000030765">
    <property type="component" value="Unassembled WGS sequence"/>
</dbReference>
<reference evidence="14" key="2">
    <citation type="submission" date="2020-05" db="UniProtKB">
        <authorList>
            <consortium name="EnsemblMetazoa"/>
        </authorList>
    </citation>
    <scope>IDENTIFICATION</scope>
</reference>
<dbReference type="STRING" id="74873.A0A084VUS4"/>
<proteinExistence type="predicted"/>
<evidence type="ECO:0000313" key="13">
    <source>
        <dbReference type="EMBL" id="KFB41718.1"/>
    </source>
</evidence>
<evidence type="ECO:0000256" key="2">
    <source>
        <dbReference type="ARBA" id="ARBA00022448"/>
    </source>
</evidence>
<dbReference type="InterPro" id="IPR036770">
    <property type="entry name" value="Ankyrin_rpt-contain_sf"/>
</dbReference>
<organism evidence="13">
    <name type="scientific">Anopheles sinensis</name>
    <name type="common">Mosquito</name>
    <dbReference type="NCBI Taxonomy" id="74873"/>
    <lineage>
        <taxon>Eukaryota</taxon>
        <taxon>Metazoa</taxon>
        <taxon>Ecdysozoa</taxon>
        <taxon>Arthropoda</taxon>
        <taxon>Hexapoda</taxon>
        <taxon>Insecta</taxon>
        <taxon>Pterygota</taxon>
        <taxon>Neoptera</taxon>
        <taxon>Endopterygota</taxon>
        <taxon>Diptera</taxon>
        <taxon>Nematocera</taxon>
        <taxon>Culicoidea</taxon>
        <taxon>Culicidae</taxon>
        <taxon>Anophelinae</taxon>
        <taxon>Anopheles</taxon>
    </lineage>
</organism>
<dbReference type="GO" id="GO:1902495">
    <property type="term" value="C:transmembrane transporter complex"/>
    <property type="evidence" value="ECO:0007669"/>
    <property type="project" value="TreeGrafter"/>
</dbReference>
<evidence type="ECO:0000256" key="9">
    <source>
        <dbReference type="ARBA" id="ARBA00023303"/>
    </source>
</evidence>
<dbReference type="AlphaFoldDB" id="A0A084VUS4"/>
<evidence type="ECO:0000313" key="14">
    <source>
        <dbReference type="EnsemblMetazoa" id="ASIC009349-PA"/>
    </source>
</evidence>
<evidence type="ECO:0000313" key="15">
    <source>
        <dbReference type="Proteomes" id="UP000030765"/>
    </source>
</evidence>
<evidence type="ECO:0000256" key="6">
    <source>
        <dbReference type="ARBA" id="ARBA00023043"/>
    </source>
</evidence>
<evidence type="ECO:0000256" key="3">
    <source>
        <dbReference type="ARBA" id="ARBA00022692"/>
    </source>
</evidence>
<dbReference type="VEuPathDB" id="VectorBase:ASIC009349"/>
<dbReference type="EMBL" id="ATLV01017006">
    <property type="status" value="NOT_ANNOTATED_CDS"/>
    <property type="molecule type" value="Genomic_DNA"/>
</dbReference>
<dbReference type="OrthoDB" id="7784786at2759"/>
<dbReference type="Pfam" id="PF00520">
    <property type="entry name" value="Ion_trans"/>
    <property type="match status" value="1"/>
</dbReference>
<dbReference type="InterPro" id="IPR005821">
    <property type="entry name" value="Ion_trans_dom"/>
</dbReference>
<dbReference type="GO" id="GO:0005216">
    <property type="term" value="F:monoatomic ion channel activity"/>
    <property type="evidence" value="ECO:0007669"/>
    <property type="project" value="InterPro"/>
</dbReference>
<feature type="transmembrane region" description="Helical" evidence="11">
    <location>
        <begin position="671"/>
        <end position="693"/>
    </location>
</feature>
<reference evidence="13 15" key="1">
    <citation type="journal article" date="2014" name="BMC Genomics">
        <title>Genome sequence of Anopheles sinensis provides insight into genetics basis of mosquito competence for malaria parasites.</title>
        <authorList>
            <person name="Zhou D."/>
            <person name="Zhang D."/>
            <person name="Ding G."/>
            <person name="Shi L."/>
            <person name="Hou Q."/>
            <person name="Ye Y."/>
            <person name="Xu Y."/>
            <person name="Zhou H."/>
            <person name="Xiong C."/>
            <person name="Li S."/>
            <person name="Yu J."/>
            <person name="Hong S."/>
            <person name="Yu X."/>
            <person name="Zou P."/>
            <person name="Chen C."/>
            <person name="Chang X."/>
            <person name="Wang W."/>
            <person name="Lv Y."/>
            <person name="Sun Y."/>
            <person name="Ma L."/>
            <person name="Shen B."/>
            <person name="Zhu C."/>
        </authorList>
    </citation>
    <scope>NUCLEOTIDE SEQUENCE [LARGE SCALE GENOMIC DNA]</scope>
</reference>
<feature type="transmembrane region" description="Helical" evidence="11">
    <location>
        <begin position="750"/>
        <end position="771"/>
    </location>
</feature>
<keyword evidence="5 11" id="KW-1133">Transmembrane helix</keyword>
<dbReference type="EMBL" id="KE525142">
    <property type="protein sequence ID" value="KFB41718.1"/>
    <property type="molecule type" value="Genomic_DNA"/>
</dbReference>
<dbReference type="VEuPathDB" id="VectorBase:ASIS018584"/>
<keyword evidence="2" id="KW-0813">Transport</keyword>
<dbReference type="SUPFAM" id="SSF48403">
    <property type="entry name" value="Ankyrin repeat"/>
    <property type="match status" value="1"/>
</dbReference>
<keyword evidence="15" id="KW-1185">Reference proteome</keyword>
<feature type="transmembrane region" description="Helical" evidence="11">
    <location>
        <begin position="618"/>
        <end position="643"/>
    </location>
</feature>
<dbReference type="PANTHER" id="PTHR47143">
    <property type="entry name" value="TRANSIENT RECEPTOR POTENTIAL CATION CHANNEL PROTEIN PAINLESS"/>
    <property type="match status" value="1"/>
</dbReference>
<keyword evidence="4" id="KW-0677">Repeat</keyword>
<keyword evidence="6" id="KW-0040">ANK repeat</keyword>
<protein>
    <submittedName>
        <fullName evidence="13">AGAP001011-PA-like protein</fullName>
    </submittedName>
</protein>
<dbReference type="Gene3D" id="1.25.40.20">
    <property type="entry name" value="Ankyrin repeat-containing domain"/>
    <property type="match status" value="1"/>
</dbReference>
<evidence type="ECO:0000256" key="4">
    <source>
        <dbReference type="ARBA" id="ARBA00022737"/>
    </source>
</evidence>
<evidence type="ECO:0000256" key="11">
    <source>
        <dbReference type="SAM" id="Phobius"/>
    </source>
</evidence>